<dbReference type="Pfam" id="PF01546">
    <property type="entry name" value="Peptidase_M20"/>
    <property type="match status" value="1"/>
</dbReference>
<dbReference type="PANTHER" id="PTHR11014:SF63">
    <property type="entry name" value="METALLOPEPTIDASE, PUTATIVE (AFU_ORTHOLOGUE AFUA_6G09600)-RELATED"/>
    <property type="match status" value="1"/>
</dbReference>
<dbReference type="Gene3D" id="3.30.70.360">
    <property type="match status" value="1"/>
</dbReference>
<name>A0ABY5VSM0_9ACTN</name>
<dbReference type="PANTHER" id="PTHR11014">
    <property type="entry name" value="PEPTIDASE M20 FAMILY MEMBER"/>
    <property type="match status" value="1"/>
</dbReference>
<evidence type="ECO:0000313" key="1">
    <source>
        <dbReference type="EMBL" id="UWP80195.1"/>
    </source>
</evidence>
<dbReference type="RefSeq" id="WP_259857953.1">
    <property type="nucleotide sequence ID" value="NZ_BAAAST010000007.1"/>
</dbReference>
<dbReference type="InterPro" id="IPR017439">
    <property type="entry name" value="Amidohydrolase"/>
</dbReference>
<organism evidence="1 2">
    <name type="scientific">Dactylosporangium fulvum</name>
    <dbReference type="NCBI Taxonomy" id="53359"/>
    <lineage>
        <taxon>Bacteria</taxon>
        <taxon>Bacillati</taxon>
        <taxon>Actinomycetota</taxon>
        <taxon>Actinomycetes</taxon>
        <taxon>Micromonosporales</taxon>
        <taxon>Micromonosporaceae</taxon>
        <taxon>Dactylosporangium</taxon>
    </lineage>
</organism>
<sequence>MTAVPNASVIDQIAVHFDADLIALRRDLHRWPELAGDERRTASAVAERLRAAGLSVSTGIGGHGVVAVLDGAGLGPTVAYRADMDAVAADELAGGEFASQVPGAAHLCGHDLHTTIGVGIAETLSRLRHRFSGRVVFVFQPAEETLDGARAMIDAGLLNWAAPEEMYALHCSPLPVGAFAVMPGAGQPGLDVGHIDVSGPNAADTGAQLVASINDMSTVTEPQTPEEFAQLLNDLQATDGPLARFVFTGALLTPADDGAVRVQFWLRTWPDDRYPALREDVRRLAHSVGATRVEFPQPPFPSMVCSPELSRAAATHLRGVPGVSTVEVFHAPFPFNGEDFALFLRRVPGAMFFLGVANPDAGVNGLPHAPGFAADERAIGLGVRAMTGLLLSRLHTLHR</sequence>
<proteinExistence type="predicted"/>
<keyword evidence="2" id="KW-1185">Reference proteome</keyword>
<dbReference type="EMBL" id="CP073720">
    <property type="protein sequence ID" value="UWP80195.1"/>
    <property type="molecule type" value="Genomic_DNA"/>
</dbReference>
<gene>
    <name evidence="1" type="ORF">Dfulv_34235</name>
</gene>
<dbReference type="SUPFAM" id="SSF53187">
    <property type="entry name" value="Zn-dependent exopeptidases"/>
    <property type="match status" value="1"/>
</dbReference>
<dbReference type="InterPro" id="IPR002933">
    <property type="entry name" value="Peptidase_M20"/>
</dbReference>
<reference evidence="1" key="2">
    <citation type="submission" date="2022-09" db="EMBL/GenBank/DDBJ databases">
        <title>Biosynthetic gene clusters of Dactylosporangioum fulvum.</title>
        <authorList>
            <person name="Caradec T."/>
        </authorList>
    </citation>
    <scope>NUCLEOTIDE SEQUENCE</scope>
    <source>
        <strain evidence="1">NRRL B-16292</strain>
    </source>
</reference>
<evidence type="ECO:0000313" key="2">
    <source>
        <dbReference type="Proteomes" id="UP001059617"/>
    </source>
</evidence>
<dbReference type="Gene3D" id="3.40.630.10">
    <property type="entry name" value="Zn peptidases"/>
    <property type="match status" value="1"/>
</dbReference>
<protein>
    <submittedName>
        <fullName evidence="1">M20/M25/M40 family metallo-hydrolase</fullName>
    </submittedName>
</protein>
<accession>A0ABY5VSM0</accession>
<dbReference type="Proteomes" id="UP001059617">
    <property type="component" value="Chromosome"/>
</dbReference>
<reference evidence="1" key="1">
    <citation type="submission" date="2021-04" db="EMBL/GenBank/DDBJ databases">
        <authorList>
            <person name="Hartkoorn R.C."/>
            <person name="Beaudoing E."/>
            <person name="Hot D."/>
        </authorList>
    </citation>
    <scope>NUCLEOTIDE SEQUENCE</scope>
    <source>
        <strain evidence="1">NRRL B-16292</strain>
    </source>
</reference>